<dbReference type="PANTHER" id="PTHR22803">
    <property type="entry name" value="MANNOSE, PHOSPHOLIPASE, LECTIN RECEPTOR RELATED"/>
    <property type="match status" value="1"/>
</dbReference>
<dbReference type="Pfam" id="PF00059">
    <property type="entry name" value="Lectin_C"/>
    <property type="match status" value="1"/>
</dbReference>
<dbReference type="InterPro" id="IPR033989">
    <property type="entry name" value="CD209-like_CTLD"/>
</dbReference>
<dbReference type="Ensembl" id="ENSEEET00000056474.1">
    <property type="protein sequence ID" value="ENSEEEP00000056281.1"/>
    <property type="gene ID" value="ENSEEEG00000015111.2"/>
</dbReference>
<keyword evidence="3" id="KW-0812">Transmembrane</keyword>
<protein>
    <recommendedName>
        <fullName evidence="4">C-type lectin domain-containing protein</fullName>
    </recommendedName>
</protein>
<evidence type="ECO:0000313" key="6">
    <source>
        <dbReference type="Proteomes" id="UP000314983"/>
    </source>
</evidence>
<dbReference type="Gene3D" id="3.10.100.10">
    <property type="entry name" value="Mannose-Binding Protein A, subunit A"/>
    <property type="match status" value="1"/>
</dbReference>
<dbReference type="Proteomes" id="UP000314983">
    <property type="component" value="Chromosome 9"/>
</dbReference>
<dbReference type="PROSITE" id="PS50041">
    <property type="entry name" value="C_TYPE_LECTIN_2"/>
    <property type="match status" value="1"/>
</dbReference>
<dbReference type="PROSITE" id="PS00615">
    <property type="entry name" value="C_TYPE_LECTIN_1"/>
    <property type="match status" value="1"/>
</dbReference>
<proteinExistence type="predicted"/>
<dbReference type="InterPro" id="IPR016187">
    <property type="entry name" value="CTDL_fold"/>
</dbReference>
<dbReference type="GO" id="GO:0030246">
    <property type="term" value="F:carbohydrate binding"/>
    <property type="evidence" value="ECO:0007669"/>
    <property type="project" value="UniProtKB-KW"/>
</dbReference>
<evidence type="ECO:0000256" key="2">
    <source>
        <dbReference type="ARBA" id="ARBA00023157"/>
    </source>
</evidence>
<evidence type="ECO:0000259" key="4">
    <source>
        <dbReference type="PROSITE" id="PS50041"/>
    </source>
</evidence>
<dbReference type="InterPro" id="IPR016186">
    <property type="entry name" value="C-type_lectin-like/link_sf"/>
</dbReference>
<dbReference type="GeneTree" id="ENSGT01020000230338"/>
<reference evidence="5 6" key="1">
    <citation type="submission" date="2020-05" db="EMBL/GenBank/DDBJ databases">
        <title>Electrophorus electricus (electric eel) genome, fEleEle1, primary haplotype.</title>
        <authorList>
            <person name="Myers G."/>
            <person name="Meyer A."/>
            <person name="Fedrigo O."/>
            <person name="Formenti G."/>
            <person name="Rhie A."/>
            <person name="Tracey A."/>
            <person name="Sims Y."/>
            <person name="Jarvis E.D."/>
        </authorList>
    </citation>
    <scope>NUCLEOTIDE SEQUENCE [LARGE SCALE GENOMIC DNA]</scope>
</reference>
<name>A0AAY5EH15_ELEEL</name>
<organism evidence="5 6">
    <name type="scientific">Electrophorus electricus</name>
    <name type="common">Electric eel</name>
    <name type="synonym">Gymnotus electricus</name>
    <dbReference type="NCBI Taxonomy" id="8005"/>
    <lineage>
        <taxon>Eukaryota</taxon>
        <taxon>Metazoa</taxon>
        <taxon>Chordata</taxon>
        <taxon>Craniata</taxon>
        <taxon>Vertebrata</taxon>
        <taxon>Euteleostomi</taxon>
        <taxon>Actinopterygii</taxon>
        <taxon>Neopterygii</taxon>
        <taxon>Teleostei</taxon>
        <taxon>Ostariophysi</taxon>
        <taxon>Gymnotiformes</taxon>
        <taxon>Gymnotoidei</taxon>
        <taxon>Gymnotidae</taxon>
        <taxon>Electrophorus</taxon>
    </lineage>
</organism>
<dbReference type="AlphaFoldDB" id="A0AAY5EH15"/>
<keyword evidence="2" id="KW-1015">Disulfide bond</keyword>
<reference evidence="5" key="3">
    <citation type="submission" date="2025-09" db="UniProtKB">
        <authorList>
            <consortium name="Ensembl"/>
        </authorList>
    </citation>
    <scope>IDENTIFICATION</scope>
</reference>
<reference evidence="5" key="2">
    <citation type="submission" date="2025-08" db="UniProtKB">
        <authorList>
            <consortium name="Ensembl"/>
        </authorList>
    </citation>
    <scope>IDENTIFICATION</scope>
</reference>
<accession>A0AAY5EH15</accession>
<feature type="domain" description="C-type lectin" evidence="4">
    <location>
        <begin position="46"/>
        <end position="161"/>
    </location>
</feature>
<sequence length="167" mass="19320">LLVSVSGFALVLFSKTSLFSALTFIGFCCVLLVLINLYGQQGWFYFRSKLYYISLEMKTWSEGRQDCNNRGADLVIINSREEQEFTVKMVGNSKAWIGLTDTEKEGEWKWVDEPDSDSLGFRYWKENEPNDIDNNEDCVEQTNKKGWNDNACSEKQMWICEKTTPTC</sequence>
<keyword evidence="3" id="KW-0472">Membrane</keyword>
<evidence type="ECO:0000256" key="3">
    <source>
        <dbReference type="SAM" id="Phobius"/>
    </source>
</evidence>
<dbReference type="InterPro" id="IPR001304">
    <property type="entry name" value="C-type_lectin-like"/>
</dbReference>
<dbReference type="SMART" id="SM00034">
    <property type="entry name" value="CLECT"/>
    <property type="match status" value="1"/>
</dbReference>
<dbReference type="InterPro" id="IPR018378">
    <property type="entry name" value="C-type_lectin_CS"/>
</dbReference>
<keyword evidence="3" id="KW-1133">Transmembrane helix</keyword>
<dbReference type="CDD" id="cd03590">
    <property type="entry name" value="CLECT_DC-SIGN_like"/>
    <property type="match status" value="1"/>
</dbReference>
<evidence type="ECO:0000313" key="5">
    <source>
        <dbReference type="Ensembl" id="ENSEEEP00000056281.1"/>
    </source>
</evidence>
<dbReference type="SUPFAM" id="SSF56436">
    <property type="entry name" value="C-type lectin-like"/>
    <property type="match status" value="1"/>
</dbReference>
<evidence type="ECO:0000256" key="1">
    <source>
        <dbReference type="ARBA" id="ARBA00022734"/>
    </source>
</evidence>
<feature type="transmembrane region" description="Helical" evidence="3">
    <location>
        <begin position="18"/>
        <end position="39"/>
    </location>
</feature>
<keyword evidence="1" id="KW-0430">Lectin</keyword>
<keyword evidence="6" id="KW-1185">Reference proteome</keyword>
<dbReference type="InterPro" id="IPR050111">
    <property type="entry name" value="C-type_lectin/snaclec_domain"/>
</dbReference>